<accession>A0A9X0DMD3</accession>
<organism evidence="1 2">
    <name type="scientific">Sclerotinia nivalis</name>
    <dbReference type="NCBI Taxonomy" id="352851"/>
    <lineage>
        <taxon>Eukaryota</taxon>
        <taxon>Fungi</taxon>
        <taxon>Dikarya</taxon>
        <taxon>Ascomycota</taxon>
        <taxon>Pezizomycotina</taxon>
        <taxon>Leotiomycetes</taxon>
        <taxon>Helotiales</taxon>
        <taxon>Sclerotiniaceae</taxon>
        <taxon>Sclerotinia</taxon>
    </lineage>
</organism>
<dbReference type="AlphaFoldDB" id="A0A9X0DMD3"/>
<reference evidence="1" key="1">
    <citation type="submission" date="2022-11" db="EMBL/GenBank/DDBJ databases">
        <title>Genome Resource of Sclerotinia nivalis Strain SnTB1, a Plant Pathogen Isolated from American Ginseng.</title>
        <authorList>
            <person name="Fan S."/>
        </authorList>
    </citation>
    <scope>NUCLEOTIDE SEQUENCE</scope>
    <source>
        <strain evidence="1">SnTB1</strain>
    </source>
</reference>
<evidence type="ECO:0000313" key="1">
    <source>
        <dbReference type="EMBL" id="KAJ8067485.1"/>
    </source>
</evidence>
<dbReference type="Proteomes" id="UP001152300">
    <property type="component" value="Unassembled WGS sequence"/>
</dbReference>
<proteinExistence type="predicted"/>
<keyword evidence="2" id="KW-1185">Reference proteome</keyword>
<comment type="caution">
    <text evidence="1">The sequence shown here is derived from an EMBL/GenBank/DDBJ whole genome shotgun (WGS) entry which is preliminary data.</text>
</comment>
<dbReference type="EMBL" id="JAPEIS010000004">
    <property type="protein sequence ID" value="KAJ8067485.1"/>
    <property type="molecule type" value="Genomic_DNA"/>
</dbReference>
<name>A0A9X0DMD3_9HELO</name>
<evidence type="ECO:0000313" key="2">
    <source>
        <dbReference type="Proteomes" id="UP001152300"/>
    </source>
</evidence>
<protein>
    <submittedName>
        <fullName evidence="1">Uncharacterized protein</fullName>
    </submittedName>
</protein>
<gene>
    <name evidence="1" type="ORF">OCU04_004829</name>
</gene>
<sequence>MTYRESQVRESLKSFSSTYLKVITILSFAQSRHLHLIIYISSFVSGLSHFITDQAIFTAKSFITRILTEHNYIYNYRTPRRLYHASYQFSLAHRFTINQSDHTHTYQIIPSYPISPSHLTKTLPLTPYIAFQHLTS</sequence>